<dbReference type="OrthoDB" id="1132160at2"/>
<evidence type="ECO:0000256" key="5">
    <source>
        <dbReference type="ARBA" id="ARBA00022960"/>
    </source>
</evidence>
<feature type="transmembrane region" description="Helical" evidence="8">
    <location>
        <begin position="74"/>
        <end position="92"/>
    </location>
</feature>
<evidence type="ECO:0000313" key="10">
    <source>
        <dbReference type="Proteomes" id="UP000184509"/>
    </source>
</evidence>
<keyword evidence="3" id="KW-1003">Cell membrane</keyword>
<evidence type="ECO:0000313" key="9">
    <source>
        <dbReference type="EMBL" id="SHF98628.1"/>
    </source>
</evidence>
<dbReference type="InterPro" id="IPR007227">
    <property type="entry name" value="Cell_shape_determining_MreD"/>
</dbReference>
<comment type="subcellular location">
    <subcellularLocation>
        <location evidence="1">Cell membrane</location>
        <topology evidence="1">Multi-pass membrane protein</topology>
    </subcellularLocation>
</comment>
<dbReference type="Proteomes" id="UP000184509">
    <property type="component" value="Unassembled WGS sequence"/>
</dbReference>
<feature type="transmembrane region" description="Helical" evidence="8">
    <location>
        <begin position="12"/>
        <end position="41"/>
    </location>
</feature>
<keyword evidence="4 8" id="KW-0812">Transmembrane</keyword>
<dbReference type="EMBL" id="FQTV01000019">
    <property type="protein sequence ID" value="SHF98628.1"/>
    <property type="molecule type" value="Genomic_DNA"/>
</dbReference>
<sequence>MIITYLRRIKWFIALVLIQVLVLNNVHIAGFATPYIYIYLILKMSSGTSRSEMMLWGFFLGLTIDMFSDTPGMNAAATTFIAFIRPLFLRLFSMRDSTDEYVPAIKAIGVSPFVKYVILCVLLHHTALLMIESFSLFDLSTLLIKIGTSTVVTVLCIMGIEGLRK</sequence>
<keyword evidence="7 8" id="KW-0472">Membrane</keyword>
<evidence type="ECO:0000256" key="1">
    <source>
        <dbReference type="ARBA" id="ARBA00004651"/>
    </source>
</evidence>
<dbReference type="GO" id="GO:0008360">
    <property type="term" value="P:regulation of cell shape"/>
    <property type="evidence" value="ECO:0007669"/>
    <property type="project" value="UniProtKB-KW"/>
</dbReference>
<dbReference type="AlphaFoldDB" id="A0A1M5G4I6"/>
<protein>
    <submittedName>
        <fullName evidence="9">Rod shape-determining protein MreD</fullName>
    </submittedName>
</protein>
<name>A0A1M5G4I6_9BACE</name>
<dbReference type="NCBIfam" id="TIGR03426">
    <property type="entry name" value="shape_MreD"/>
    <property type="match status" value="1"/>
</dbReference>
<evidence type="ECO:0000256" key="7">
    <source>
        <dbReference type="ARBA" id="ARBA00023136"/>
    </source>
</evidence>
<dbReference type="RefSeq" id="WP_073403691.1">
    <property type="nucleotide sequence ID" value="NZ_FQTV01000019.1"/>
</dbReference>
<keyword evidence="6 8" id="KW-1133">Transmembrane helix</keyword>
<dbReference type="STRING" id="1297750.SAMN05444405_11928"/>
<evidence type="ECO:0000256" key="4">
    <source>
        <dbReference type="ARBA" id="ARBA00022692"/>
    </source>
</evidence>
<gene>
    <name evidence="9" type="ORF">SAMN05444405_11928</name>
</gene>
<keyword evidence="10" id="KW-1185">Reference proteome</keyword>
<comment type="similarity">
    <text evidence="2">Belongs to the MreD family.</text>
</comment>
<accession>A0A1M5G4I6</accession>
<reference evidence="9 10" key="1">
    <citation type="submission" date="2016-11" db="EMBL/GenBank/DDBJ databases">
        <authorList>
            <person name="Jaros S."/>
            <person name="Januszkiewicz K."/>
            <person name="Wedrychowicz H."/>
        </authorList>
    </citation>
    <scope>NUCLEOTIDE SEQUENCE [LARGE SCALE GENOMIC DNA]</scope>
    <source>
        <strain evidence="9 10">DSM 26991</strain>
    </source>
</reference>
<feature type="transmembrane region" description="Helical" evidence="8">
    <location>
        <begin position="113"/>
        <end position="131"/>
    </location>
</feature>
<keyword evidence="5" id="KW-0133">Cell shape</keyword>
<evidence type="ECO:0000256" key="2">
    <source>
        <dbReference type="ARBA" id="ARBA00007776"/>
    </source>
</evidence>
<feature type="transmembrane region" description="Helical" evidence="8">
    <location>
        <begin position="143"/>
        <end position="163"/>
    </location>
</feature>
<evidence type="ECO:0000256" key="3">
    <source>
        <dbReference type="ARBA" id="ARBA00022475"/>
    </source>
</evidence>
<evidence type="ECO:0000256" key="8">
    <source>
        <dbReference type="SAM" id="Phobius"/>
    </source>
</evidence>
<evidence type="ECO:0000256" key="6">
    <source>
        <dbReference type="ARBA" id="ARBA00022989"/>
    </source>
</evidence>
<proteinExistence type="inferred from homology"/>
<dbReference type="GO" id="GO:0005886">
    <property type="term" value="C:plasma membrane"/>
    <property type="evidence" value="ECO:0007669"/>
    <property type="project" value="UniProtKB-SubCell"/>
</dbReference>
<organism evidence="9 10">
    <name type="scientific">Bacteroides luti</name>
    <dbReference type="NCBI Taxonomy" id="1297750"/>
    <lineage>
        <taxon>Bacteria</taxon>
        <taxon>Pseudomonadati</taxon>
        <taxon>Bacteroidota</taxon>
        <taxon>Bacteroidia</taxon>
        <taxon>Bacteroidales</taxon>
        <taxon>Bacteroidaceae</taxon>
        <taxon>Bacteroides</taxon>
    </lineage>
</organism>